<evidence type="ECO:0000313" key="1">
    <source>
        <dbReference type="EMBL" id="CAA9559968.1"/>
    </source>
</evidence>
<dbReference type="SUPFAM" id="SSF160379">
    <property type="entry name" value="SP0830-like"/>
    <property type="match status" value="1"/>
</dbReference>
<dbReference type="Pfam" id="PF08002">
    <property type="entry name" value="DUF1697"/>
    <property type="match status" value="1"/>
</dbReference>
<gene>
    <name evidence="1" type="ORF">AVDCRST_MAG87-1505</name>
</gene>
<proteinExistence type="predicted"/>
<evidence type="ECO:0008006" key="2">
    <source>
        <dbReference type="Google" id="ProtNLM"/>
    </source>
</evidence>
<sequence>MPSYVALLRGINVGPRKRIAMAELRKLVAGLGHANVRTYVNSGNVVFDSARTDPAAIVADIETALREAIGQPVPVVVRSAAEMAATVANNPFPEREPEPTSLHVSFLGATPDPALVEALRDVERGADDYRVVGRDIYLAYPNGVSGAIFMVNGFDRALAVTSTSRNWRTVTKLAEMARDRP</sequence>
<accession>A0A6J4UVU1</accession>
<dbReference type="PANTHER" id="PTHR36439">
    <property type="entry name" value="BLL4334 PROTEIN"/>
    <property type="match status" value="1"/>
</dbReference>
<dbReference type="AlphaFoldDB" id="A0A6J4UVU1"/>
<name>A0A6J4UVU1_9BACT</name>
<reference evidence="1" key="1">
    <citation type="submission" date="2020-02" db="EMBL/GenBank/DDBJ databases">
        <authorList>
            <person name="Meier V. D."/>
        </authorList>
    </citation>
    <scope>NUCLEOTIDE SEQUENCE</scope>
    <source>
        <strain evidence="1">AVDCRST_MAG87</strain>
    </source>
</reference>
<dbReference type="EMBL" id="CADCWJ010000336">
    <property type="protein sequence ID" value="CAA9559968.1"/>
    <property type="molecule type" value="Genomic_DNA"/>
</dbReference>
<dbReference type="InterPro" id="IPR012545">
    <property type="entry name" value="DUF1697"/>
</dbReference>
<dbReference type="PIRSF" id="PIRSF008502">
    <property type="entry name" value="UCP008502"/>
    <property type="match status" value="1"/>
</dbReference>
<dbReference type="Gene3D" id="3.30.70.1280">
    <property type="entry name" value="SP0830-like domains"/>
    <property type="match status" value="1"/>
</dbReference>
<organism evidence="1">
    <name type="scientific">uncultured Thermomicrobiales bacterium</name>
    <dbReference type="NCBI Taxonomy" id="1645740"/>
    <lineage>
        <taxon>Bacteria</taxon>
        <taxon>Pseudomonadati</taxon>
        <taxon>Thermomicrobiota</taxon>
        <taxon>Thermomicrobia</taxon>
        <taxon>Thermomicrobiales</taxon>
        <taxon>environmental samples</taxon>
    </lineage>
</organism>
<protein>
    <recommendedName>
        <fullName evidence="2">DUF1697 domain-containing protein</fullName>
    </recommendedName>
</protein>
<dbReference type="PANTHER" id="PTHR36439:SF1">
    <property type="entry name" value="DUF1697 DOMAIN-CONTAINING PROTEIN"/>
    <property type="match status" value="1"/>
</dbReference>